<evidence type="ECO:0000256" key="1">
    <source>
        <dbReference type="ARBA" id="ARBA00004429"/>
    </source>
</evidence>
<dbReference type="InterPro" id="IPR008873">
    <property type="entry name" value="TraA"/>
</dbReference>
<dbReference type="Pfam" id="PF05513">
    <property type="entry name" value="TraA"/>
    <property type="match status" value="1"/>
</dbReference>
<evidence type="ECO:0000313" key="14">
    <source>
        <dbReference type="Proteomes" id="UP000239197"/>
    </source>
</evidence>
<evidence type="ECO:0000256" key="12">
    <source>
        <dbReference type="SAM" id="SignalP"/>
    </source>
</evidence>
<protein>
    <recommendedName>
        <fullName evidence="4">Pilin</fullName>
    </recommendedName>
</protein>
<feature type="signal peptide" evidence="12">
    <location>
        <begin position="1"/>
        <end position="49"/>
    </location>
</feature>
<evidence type="ECO:0000256" key="2">
    <source>
        <dbReference type="ARBA" id="ARBA00004613"/>
    </source>
</evidence>
<dbReference type="AlphaFoldDB" id="A0A2L1UYP3"/>
<keyword evidence="13" id="KW-0614">Plasmid</keyword>
<dbReference type="OrthoDB" id="6614884at2"/>
<keyword evidence="11" id="KW-1133">Transmembrane helix</keyword>
<name>A0A2L1UYP3_9GAMM</name>
<proteinExistence type="inferred from homology"/>
<keyword evidence="5" id="KW-1003">Cell membrane</keyword>
<evidence type="ECO:0000256" key="3">
    <source>
        <dbReference type="ARBA" id="ARBA00009586"/>
    </source>
</evidence>
<geneLocation type="plasmid" evidence="13 14">
    <name>unnamed2</name>
</geneLocation>
<evidence type="ECO:0000313" key="13">
    <source>
        <dbReference type="EMBL" id="AVF38073.1"/>
    </source>
</evidence>
<evidence type="ECO:0000256" key="10">
    <source>
        <dbReference type="ARBA" id="ARBA00026027"/>
    </source>
</evidence>
<sequence length="113" mass="11850">MKLSIKAKGISVFKKAKSTFSKMNQARKAAGGIIPAIAALMLCSNNAFAEDLMAAGKETVTGTFGADSAIAKWIILAEVIVGIITYIKTKNMFMLFGIAVVIVFTTIGFGLAG</sequence>
<comment type="subunit">
    <text evidence="10">Monomer. Interacts with itself to form filaments; also interacts with TraQ.</text>
</comment>
<keyword evidence="7" id="KW-0964">Secreted</keyword>
<feature type="chain" id="PRO_5014669310" description="Pilin" evidence="12">
    <location>
        <begin position="50"/>
        <end position="113"/>
    </location>
</feature>
<comment type="subcellular location">
    <subcellularLocation>
        <location evidence="1">Cell inner membrane</location>
        <topology evidence="1">Multi-pass membrane protein</topology>
    </subcellularLocation>
    <subcellularLocation>
        <location evidence="2">Secreted</location>
    </subcellularLocation>
</comment>
<keyword evidence="12" id="KW-0732">Signal</keyword>
<evidence type="ECO:0000256" key="7">
    <source>
        <dbReference type="ARBA" id="ARBA00022525"/>
    </source>
</evidence>
<dbReference type="KEGG" id="rox:BV494_24550"/>
<keyword evidence="14" id="KW-1185">Reference proteome</keyword>
<feature type="transmembrane region" description="Helical" evidence="11">
    <location>
        <begin position="94"/>
        <end position="112"/>
    </location>
</feature>
<feature type="transmembrane region" description="Helical" evidence="11">
    <location>
        <begin position="69"/>
        <end position="87"/>
    </location>
</feature>
<dbReference type="RefSeq" id="WP_104925402.1">
    <property type="nucleotide sequence ID" value="NZ_CP019064.1"/>
</dbReference>
<dbReference type="EMBL" id="CP019064">
    <property type="protein sequence ID" value="AVF38073.1"/>
    <property type="molecule type" value="Genomic_DNA"/>
</dbReference>
<accession>A0A2L1UYP3</accession>
<keyword evidence="11" id="KW-0812">Transmembrane</keyword>
<evidence type="ECO:0000256" key="8">
    <source>
        <dbReference type="ARBA" id="ARBA00022971"/>
    </source>
</evidence>
<dbReference type="GO" id="GO:0005576">
    <property type="term" value="C:extracellular region"/>
    <property type="evidence" value="ECO:0007669"/>
    <property type="project" value="UniProtKB-SubCell"/>
</dbReference>
<dbReference type="NCBIfam" id="TIGR02758">
    <property type="entry name" value="TraA_TIGR"/>
    <property type="match status" value="1"/>
</dbReference>
<organism evidence="13 14">
    <name type="scientific">Rahnella sikkimica</name>
    <dbReference type="NCBI Taxonomy" id="1805933"/>
    <lineage>
        <taxon>Bacteria</taxon>
        <taxon>Pseudomonadati</taxon>
        <taxon>Pseudomonadota</taxon>
        <taxon>Gammaproteobacteria</taxon>
        <taxon>Enterobacterales</taxon>
        <taxon>Yersiniaceae</taxon>
        <taxon>Rahnella</taxon>
    </lineage>
</organism>
<reference evidence="14" key="1">
    <citation type="submission" date="2017-01" db="EMBL/GenBank/DDBJ databases">
        <title>Genome sequence of Rouxiella sp. ERMR1:05.</title>
        <authorList>
            <person name="Kumar R."/>
            <person name="Singh D."/>
            <person name="Kumar S."/>
        </authorList>
    </citation>
    <scope>NUCLEOTIDE SEQUENCE [LARGE SCALE GENOMIC DNA]</scope>
    <source>
        <strain evidence="14">ERMR1:05</strain>
        <plasmid evidence="14">unnamed2</plasmid>
    </source>
</reference>
<evidence type="ECO:0000256" key="11">
    <source>
        <dbReference type="SAM" id="Phobius"/>
    </source>
</evidence>
<dbReference type="GO" id="GO:0005886">
    <property type="term" value="C:plasma membrane"/>
    <property type="evidence" value="ECO:0007669"/>
    <property type="project" value="UniProtKB-SubCell"/>
</dbReference>
<evidence type="ECO:0000256" key="5">
    <source>
        <dbReference type="ARBA" id="ARBA00022475"/>
    </source>
</evidence>
<evidence type="ECO:0000256" key="9">
    <source>
        <dbReference type="ARBA" id="ARBA00023136"/>
    </source>
</evidence>
<keyword evidence="6" id="KW-0997">Cell inner membrane</keyword>
<dbReference type="Proteomes" id="UP000239197">
    <property type="component" value="Plasmid unnamed2"/>
</dbReference>
<evidence type="ECO:0000256" key="6">
    <source>
        <dbReference type="ARBA" id="ARBA00022519"/>
    </source>
</evidence>
<keyword evidence="9 11" id="KW-0472">Membrane</keyword>
<evidence type="ECO:0000256" key="4">
    <source>
        <dbReference type="ARBA" id="ARBA00018586"/>
    </source>
</evidence>
<gene>
    <name evidence="13" type="ORF">BV494_24550</name>
</gene>
<comment type="similarity">
    <text evidence="3">Belongs to the TraA family.</text>
</comment>
<keyword evidence="8" id="KW-0184">Conjugation</keyword>